<organism evidence="5 6">
    <name type="scientific">Kordiimonas pumila</name>
    <dbReference type="NCBI Taxonomy" id="2161677"/>
    <lineage>
        <taxon>Bacteria</taxon>
        <taxon>Pseudomonadati</taxon>
        <taxon>Pseudomonadota</taxon>
        <taxon>Alphaproteobacteria</taxon>
        <taxon>Kordiimonadales</taxon>
        <taxon>Kordiimonadaceae</taxon>
        <taxon>Kordiimonas</taxon>
    </lineage>
</organism>
<dbReference type="RefSeq" id="WP_228073511.1">
    <property type="nucleotide sequence ID" value="NZ_JBHRSL010000002.1"/>
</dbReference>
<feature type="domain" description="Carboxylesterase type B" evidence="4">
    <location>
        <begin position="44"/>
        <end position="378"/>
    </location>
</feature>
<evidence type="ECO:0000256" key="3">
    <source>
        <dbReference type="RuleBase" id="RU361235"/>
    </source>
</evidence>
<dbReference type="PANTHER" id="PTHR11559">
    <property type="entry name" value="CARBOXYLESTERASE"/>
    <property type="match status" value="1"/>
</dbReference>
<dbReference type="PROSITE" id="PS00941">
    <property type="entry name" value="CARBOXYLESTERASE_B_2"/>
    <property type="match status" value="1"/>
</dbReference>
<keyword evidence="6" id="KW-1185">Reference proteome</keyword>
<dbReference type="Pfam" id="PF00135">
    <property type="entry name" value="COesterase"/>
    <property type="match status" value="2"/>
</dbReference>
<dbReference type="SUPFAM" id="SSF53474">
    <property type="entry name" value="alpha/beta-Hydrolases"/>
    <property type="match status" value="1"/>
</dbReference>
<accession>A0ABV7D0W1</accession>
<gene>
    <name evidence="5" type="ORF">ACFOKA_01840</name>
</gene>
<sequence length="587" mass="64722">MKRLICIQFIDTIKCLWVIPCILLVAACTDDDVGKFPTQPSHETLVRVEQGEVVGFVNENGAKVWLGIPYAAAPVGDLRWRAPRQSESWAHERLALEQPSWCIQMTGALDKLYGIETGNIVGSEDCLYLNIYAPSSVGTEKPVPVMFWIHGGSNVWGRAEEYDGSVLAQKYGVVVVIVQYRLGPLGWFAHPSIRGDAKNVEDKAASFAILDQIAALKWVKNNIAGFGGDTQNITIFGESAGAANVEGLITSPLAVGLFEKAIAQSGAPRSVSIEVAQSGGSYVKNGSLQIMSELFDGRQPTPEEMRQLTPEQLYSAYAAESHAIQAPTMIADGVAIPLRNAADALVQAVKERDIPFLFGSNKDESKYFFAFNPKMTDKQFGLFPKAKDTIFYDAISDHADDAWRALGVDEVAFSLREQSVHHAYTYRFDWDEEGTHYLSDFSYLLGAAHTMEIPFVFGVFDGFLGRLSEISFKPATEESRLKLSEAMMSYWTQFAYTGSPEKGRSQTLPLWPNVASGDTILTQVLDTEQGGGIRAEHSMKTVDDVVSGIKDDPRLNRGDTRCIISRELGNIYGRGNQELANLYKQYC</sequence>
<evidence type="ECO:0000256" key="1">
    <source>
        <dbReference type="ARBA" id="ARBA00005964"/>
    </source>
</evidence>
<feature type="domain" description="Carboxylesterase type B" evidence="4">
    <location>
        <begin position="393"/>
        <end position="524"/>
    </location>
</feature>
<keyword evidence="2 3" id="KW-0378">Hydrolase</keyword>
<evidence type="ECO:0000256" key="2">
    <source>
        <dbReference type="ARBA" id="ARBA00022801"/>
    </source>
</evidence>
<dbReference type="InterPro" id="IPR019826">
    <property type="entry name" value="Carboxylesterase_B_AS"/>
</dbReference>
<evidence type="ECO:0000313" key="5">
    <source>
        <dbReference type="EMBL" id="MFC3050638.1"/>
    </source>
</evidence>
<dbReference type="InterPro" id="IPR002018">
    <property type="entry name" value="CarbesteraseB"/>
</dbReference>
<dbReference type="InterPro" id="IPR029058">
    <property type="entry name" value="AB_hydrolase_fold"/>
</dbReference>
<dbReference type="Gene3D" id="3.40.50.1820">
    <property type="entry name" value="alpha/beta hydrolase"/>
    <property type="match status" value="1"/>
</dbReference>
<dbReference type="PROSITE" id="PS00122">
    <property type="entry name" value="CARBOXYLESTERASE_B_1"/>
    <property type="match status" value="1"/>
</dbReference>
<evidence type="ECO:0000313" key="6">
    <source>
        <dbReference type="Proteomes" id="UP001595444"/>
    </source>
</evidence>
<comment type="similarity">
    <text evidence="1 3">Belongs to the type-B carboxylesterase/lipase family.</text>
</comment>
<reference evidence="6" key="1">
    <citation type="journal article" date="2019" name="Int. J. Syst. Evol. Microbiol.">
        <title>The Global Catalogue of Microorganisms (GCM) 10K type strain sequencing project: providing services to taxonomists for standard genome sequencing and annotation.</title>
        <authorList>
            <consortium name="The Broad Institute Genomics Platform"/>
            <consortium name="The Broad Institute Genome Sequencing Center for Infectious Disease"/>
            <person name="Wu L."/>
            <person name="Ma J."/>
        </authorList>
    </citation>
    <scope>NUCLEOTIDE SEQUENCE [LARGE SCALE GENOMIC DNA]</scope>
    <source>
        <strain evidence="6">KCTC 62164</strain>
    </source>
</reference>
<name>A0ABV7D0W1_9PROT</name>
<dbReference type="Proteomes" id="UP001595444">
    <property type="component" value="Unassembled WGS sequence"/>
</dbReference>
<proteinExistence type="inferred from homology"/>
<evidence type="ECO:0000259" key="4">
    <source>
        <dbReference type="Pfam" id="PF00135"/>
    </source>
</evidence>
<dbReference type="InterPro" id="IPR050309">
    <property type="entry name" value="Type-B_Carboxylest/Lipase"/>
</dbReference>
<protein>
    <recommendedName>
        <fullName evidence="3">Carboxylic ester hydrolase</fullName>
        <ecNumber evidence="3">3.1.1.-</ecNumber>
    </recommendedName>
</protein>
<comment type="caution">
    <text evidence="5">The sequence shown here is derived from an EMBL/GenBank/DDBJ whole genome shotgun (WGS) entry which is preliminary data.</text>
</comment>
<dbReference type="EMBL" id="JBHRSL010000002">
    <property type="protein sequence ID" value="MFC3050638.1"/>
    <property type="molecule type" value="Genomic_DNA"/>
</dbReference>
<dbReference type="EC" id="3.1.1.-" evidence="3"/>
<dbReference type="InterPro" id="IPR019819">
    <property type="entry name" value="Carboxylesterase_B_CS"/>
</dbReference>
<dbReference type="PROSITE" id="PS51257">
    <property type="entry name" value="PROKAR_LIPOPROTEIN"/>
    <property type="match status" value="1"/>
</dbReference>